<dbReference type="SMART" id="SM00283">
    <property type="entry name" value="MA"/>
    <property type="match status" value="1"/>
</dbReference>
<evidence type="ECO:0000259" key="7">
    <source>
        <dbReference type="PROSITE" id="PS50885"/>
    </source>
</evidence>
<dbReference type="InterPro" id="IPR004089">
    <property type="entry name" value="MCPsignal_dom"/>
</dbReference>
<dbReference type="CDD" id="cd11386">
    <property type="entry name" value="MCP_signal"/>
    <property type="match status" value="1"/>
</dbReference>
<dbReference type="CDD" id="cd06225">
    <property type="entry name" value="HAMP"/>
    <property type="match status" value="2"/>
</dbReference>
<evidence type="ECO:0000313" key="8">
    <source>
        <dbReference type="EMBL" id="THV21605.1"/>
    </source>
</evidence>
<keyword evidence="2" id="KW-0145">Chemotaxis</keyword>
<gene>
    <name evidence="8" type="ORF">FAA97_16480</name>
</gene>
<dbReference type="InterPro" id="IPR051310">
    <property type="entry name" value="MCP_chemotaxis"/>
</dbReference>
<keyword evidence="9" id="KW-1185">Reference proteome</keyword>
<dbReference type="Gene3D" id="1.10.287.950">
    <property type="entry name" value="Methyl-accepting chemotaxis protein"/>
    <property type="match status" value="1"/>
</dbReference>
<dbReference type="SUPFAM" id="SSF58104">
    <property type="entry name" value="Methyl-accepting chemotaxis protein (MCP) signaling domain"/>
    <property type="match status" value="1"/>
</dbReference>
<accession>A0A4S8NXB5</accession>
<dbReference type="AlphaFoldDB" id="A0A4S8NXB5"/>
<evidence type="ECO:0000256" key="3">
    <source>
        <dbReference type="ARBA" id="ARBA00029447"/>
    </source>
</evidence>
<evidence type="ECO:0000313" key="9">
    <source>
        <dbReference type="Proteomes" id="UP000308828"/>
    </source>
</evidence>
<dbReference type="GO" id="GO:0007165">
    <property type="term" value="P:signal transduction"/>
    <property type="evidence" value="ECO:0007669"/>
    <property type="project" value="UniProtKB-KW"/>
</dbReference>
<dbReference type="SUPFAM" id="SSF158472">
    <property type="entry name" value="HAMP domain-like"/>
    <property type="match status" value="1"/>
</dbReference>
<dbReference type="EMBL" id="STGV01000005">
    <property type="protein sequence ID" value="THV21605.1"/>
    <property type="molecule type" value="Genomic_DNA"/>
</dbReference>
<dbReference type="Pfam" id="PF00015">
    <property type="entry name" value="MCPsignal"/>
    <property type="match status" value="1"/>
</dbReference>
<feature type="transmembrane region" description="Helical" evidence="5">
    <location>
        <begin position="162"/>
        <end position="184"/>
    </location>
</feature>
<proteinExistence type="inferred from homology"/>
<dbReference type="PROSITE" id="PS50111">
    <property type="entry name" value="CHEMOTAXIS_TRANSDUC_2"/>
    <property type="match status" value="1"/>
</dbReference>
<dbReference type="InterPro" id="IPR003660">
    <property type="entry name" value="HAMP_dom"/>
</dbReference>
<dbReference type="PROSITE" id="PS50885">
    <property type="entry name" value="HAMP"/>
    <property type="match status" value="2"/>
</dbReference>
<reference evidence="8 9" key="1">
    <citation type="submission" date="2019-04" db="EMBL/GenBank/DDBJ databases">
        <title>Genome sequence of strain shin9-1.</title>
        <authorList>
            <person name="Gao J."/>
            <person name="Sun J."/>
        </authorList>
    </citation>
    <scope>NUCLEOTIDE SEQUENCE [LARGE SCALE GENOMIC DNA]</scope>
    <source>
        <strain evidence="9">shin9-1</strain>
    </source>
</reference>
<dbReference type="GO" id="GO:0006935">
    <property type="term" value="P:chemotaxis"/>
    <property type="evidence" value="ECO:0007669"/>
    <property type="project" value="UniProtKB-KW"/>
</dbReference>
<feature type="domain" description="HAMP" evidence="7">
    <location>
        <begin position="266"/>
        <end position="318"/>
    </location>
</feature>
<keyword evidence="5" id="KW-0812">Transmembrane</keyword>
<evidence type="ECO:0000256" key="2">
    <source>
        <dbReference type="ARBA" id="ARBA00022500"/>
    </source>
</evidence>
<dbReference type="SMART" id="SM00304">
    <property type="entry name" value="HAMP"/>
    <property type="match status" value="2"/>
</dbReference>
<name>A0A4S8NXB5_9HYPH</name>
<dbReference type="Proteomes" id="UP000308828">
    <property type="component" value="Unassembled WGS sequence"/>
</dbReference>
<organism evidence="8 9">
    <name type="scientific">Peteryoungia ipomoeae</name>
    <dbReference type="NCBI Taxonomy" id="1210932"/>
    <lineage>
        <taxon>Bacteria</taxon>
        <taxon>Pseudomonadati</taxon>
        <taxon>Pseudomonadota</taxon>
        <taxon>Alphaproteobacteria</taxon>
        <taxon>Hyphomicrobiales</taxon>
        <taxon>Rhizobiaceae</taxon>
        <taxon>Peteryoungia</taxon>
    </lineage>
</organism>
<dbReference type="Gene3D" id="1.10.8.500">
    <property type="entry name" value="HAMP domain in histidine kinase"/>
    <property type="match status" value="1"/>
</dbReference>
<dbReference type="RefSeq" id="WP_136599650.1">
    <property type="nucleotide sequence ID" value="NZ_STGV01000005.1"/>
</dbReference>
<keyword evidence="5" id="KW-0472">Membrane</keyword>
<keyword evidence="4" id="KW-0807">Transducer</keyword>
<dbReference type="PANTHER" id="PTHR43531">
    <property type="entry name" value="PROTEIN ICFG"/>
    <property type="match status" value="1"/>
</dbReference>
<sequence>MKNKTSIRTQVMVPSLALMIAGLCALGAYSGWSRAESMRSAFEDKINITSSMAASGASTALWQFDADLAKQTFGPAASDRDFRAAMIVDPTGKSFFASGDQSAIDSGIKAAATAGSSTSGALNFSIIPLTHTEEKENKVMTIGTMVLAFDNTAIAADTQASIFGLAAIALATLLAAAAALFFLLRSITTPVVTLSNVMAQLSSGHLDTEVPNQNRGDEIGDMSRAVQYFKESVKSSAILQREADISRKREEDQRRLSAEKEHQQFAAMTQATDGLAHALKSLASGDLGVRIEEAFSPEYEDLRNHFNDAARQLSQTLTVVNRTATNIDAGTRDIAGNTNDLARRTEQQASSLEETAAALEEITTNITSTLKLTEEASRVAREAGDNATHSGEVMSSAVEAMSRIENSATQIANIIGVIDEIAFQTNLLALNAGVEAARAGEAGKGFAVVAQEVRELAQRSATAAREIKSLIQNSTKEVAIGVELVSNTGVALSGIGQLIVAINERVAAIATATREQSSGLAEINSALNQMDQSTQHNAAMVEETSAASASLANEAEQLRQLVEQFRLGTEANARTLARAA</sequence>
<dbReference type="OrthoDB" id="3378718at2"/>
<comment type="subcellular location">
    <subcellularLocation>
        <location evidence="1">Membrane</location>
    </subcellularLocation>
</comment>
<protein>
    <submittedName>
        <fullName evidence="8">Methyl-accepting chemotaxis protein</fullName>
    </submittedName>
</protein>
<feature type="domain" description="Methyl-accepting transducer" evidence="6">
    <location>
        <begin position="323"/>
        <end position="552"/>
    </location>
</feature>
<dbReference type="Pfam" id="PF00672">
    <property type="entry name" value="HAMP"/>
    <property type="match status" value="2"/>
</dbReference>
<evidence type="ECO:0000256" key="5">
    <source>
        <dbReference type="SAM" id="Phobius"/>
    </source>
</evidence>
<evidence type="ECO:0000256" key="1">
    <source>
        <dbReference type="ARBA" id="ARBA00004370"/>
    </source>
</evidence>
<dbReference type="FunFam" id="1.10.287.950:FF:000001">
    <property type="entry name" value="Methyl-accepting chemotaxis sensory transducer"/>
    <property type="match status" value="1"/>
</dbReference>
<comment type="caution">
    <text evidence="8">The sequence shown here is derived from an EMBL/GenBank/DDBJ whole genome shotgun (WGS) entry which is preliminary data.</text>
</comment>
<dbReference type="PANTHER" id="PTHR43531:SF11">
    <property type="entry name" value="METHYL-ACCEPTING CHEMOTAXIS PROTEIN 3"/>
    <property type="match status" value="1"/>
</dbReference>
<dbReference type="GO" id="GO:0016020">
    <property type="term" value="C:membrane"/>
    <property type="evidence" value="ECO:0007669"/>
    <property type="project" value="UniProtKB-SubCell"/>
</dbReference>
<evidence type="ECO:0000259" key="6">
    <source>
        <dbReference type="PROSITE" id="PS50111"/>
    </source>
</evidence>
<comment type="similarity">
    <text evidence="3">Belongs to the methyl-accepting chemotaxis (MCP) protein family.</text>
</comment>
<keyword evidence="5" id="KW-1133">Transmembrane helix</keyword>
<feature type="domain" description="HAMP" evidence="7">
    <location>
        <begin position="185"/>
        <end position="238"/>
    </location>
</feature>
<evidence type="ECO:0000256" key="4">
    <source>
        <dbReference type="PROSITE-ProRule" id="PRU00284"/>
    </source>
</evidence>